<dbReference type="EMBL" id="JAQPZS010000049">
    <property type="protein sequence ID" value="MEJ6498619.1"/>
    <property type="molecule type" value="Genomic_DNA"/>
</dbReference>
<comment type="caution">
    <text evidence="2">The sequence shown here is derived from an EMBL/GenBank/DDBJ whole genome shotgun (WGS) entry which is preliminary data.</text>
</comment>
<keyword evidence="3" id="KW-1185">Reference proteome</keyword>
<name>A0ABU8T022_9GAMM</name>
<dbReference type="Proteomes" id="UP001377972">
    <property type="component" value="Unassembled WGS sequence"/>
</dbReference>
<evidence type="ECO:0000313" key="3">
    <source>
        <dbReference type="Proteomes" id="UP001377972"/>
    </source>
</evidence>
<protein>
    <submittedName>
        <fullName evidence="2">Uncharacterized protein</fullName>
    </submittedName>
</protein>
<evidence type="ECO:0000313" key="2">
    <source>
        <dbReference type="EMBL" id="MEJ6498619.1"/>
    </source>
</evidence>
<gene>
    <name evidence="2" type="ORF">PQI24_21585</name>
</gene>
<organism evidence="2 3">
    <name type="scientific">Pseudoalteromonas lipolytica</name>
    <dbReference type="NCBI Taxonomy" id="570156"/>
    <lineage>
        <taxon>Bacteria</taxon>
        <taxon>Pseudomonadati</taxon>
        <taxon>Pseudomonadota</taxon>
        <taxon>Gammaproteobacteria</taxon>
        <taxon>Alteromonadales</taxon>
        <taxon>Pseudoalteromonadaceae</taxon>
        <taxon>Pseudoalteromonas</taxon>
    </lineage>
</organism>
<proteinExistence type="predicted"/>
<sequence>MSEKTIKQLEQELESVQRELEQWEDHDAHRSDGSQRQDEMHERIGRDIKNKVNRLERELDAKRKSDK</sequence>
<accession>A0ABU8T022</accession>
<feature type="region of interest" description="Disordered" evidence="1">
    <location>
        <begin position="21"/>
        <end position="50"/>
    </location>
</feature>
<dbReference type="RefSeq" id="WP_339983131.1">
    <property type="nucleotide sequence ID" value="NZ_JAQPZS010000049.1"/>
</dbReference>
<reference evidence="2 3" key="1">
    <citation type="submission" date="2023-01" db="EMBL/GenBank/DDBJ databases">
        <title>Trichodesmium-associated heterotrophic epibiont bacteria.</title>
        <authorList>
            <person name="Cleveland C.S."/>
            <person name="Webb E.A."/>
        </authorList>
    </citation>
    <scope>NUCLEOTIDE SEQUENCE [LARGE SCALE GENOMIC DNA]</scope>
    <source>
        <strain evidence="2 3">USCH2</strain>
    </source>
</reference>
<evidence type="ECO:0000256" key="1">
    <source>
        <dbReference type="SAM" id="MobiDB-lite"/>
    </source>
</evidence>